<feature type="transmembrane region" description="Helical" evidence="2">
    <location>
        <begin position="214"/>
        <end position="235"/>
    </location>
</feature>
<feature type="transmembrane region" description="Helical" evidence="2">
    <location>
        <begin position="130"/>
        <end position="152"/>
    </location>
</feature>
<sequence length="423" mass="48316">MSWKVFDCDKVNPNCQLRNQTIDANPDIAGVGIVISFLMTTCLAFLIAFTVIFLDRYEQIINLYRRYVSKKTEDYEQNYNGPYWRSTDFWSRVLSKNLLAFSDTQLLTGLAIQFTGLLKHCDVSVYHWKIVTELAFLTTVTHLLAVVALRNYFVKNRWINLPRIFFMLANLGVLGYTSFIAYSYDLAGLDLSTPLACFFKGERPEVKSALQTKWAGLLIGAVGGHVTVILAMYCLAEPKKDSKKAWYYWLGASFRTWIIAPIYGMYGIYMAGDGLQYTQALGKSDQVSTNPFMIIIPQAPNTPSVYMNGSENEWNFGQFLPVLLLALPLFAGWESFWEEKDEDRDNRFGRSNRRTWQHGSNSRIETLQVEAEKRFSNEMRRRTSRSASAEERTLQSDGLTPVQTPRQVAMPPRFSTTPNVGGR</sequence>
<name>A0A6A7AD59_9PLEO</name>
<dbReference type="InterPro" id="IPR053018">
    <property type="entry name" value="Elsinochrome_Biosynth-Asso"/>
</dbReference>
<protein>
    <submittedName>
        <fullName evidence="3">Uncharacterized protein</fullName>
    </submittedName>
</protein>
<feature type="transmembrane region" description="Helical" evidence="2">
    <location>
        <begin position="28"/>
        <end position="54"/>
    </location>
</feature>
<feature type="transmembrane region" description="Helical" evidence="2">
    <location>
        <begin position="164"/>
        <end position="184"/>
    </location>
</feature>
<feature type="compositionally biased region" description="Polar residues" evidence="1">
    <location>
        <begin position="395"/>
        <end position="406"/>
    </location>
</feature>
<dbReference type="AlphaFoldDB" id="A0A6A7AD59"/>
<evidence type="ECO:0000313" key="3">
    <source>
        <dbReference type="EMBL" id="KAF2831251.1"/>
    </source>
</evidence>
<feature type="compositionally biased region" description="Basic and acidic residues" evidence="1">
    <location>
        <begin position="371"/>
        <end position="381"/>
    </location>
</feature>
<keyword evidence="2" id="KW-0812">Transmembrane</keyword>
<dbReference type="PANTHER" id="PTHR37577">
    <property type="entry name" value="INTEGRAL MEMBRANE PROTEIN"/>
    <property type="match status" value="1"/>
</dbReference>
<feature type="transmembrane region" description="Helical" evidence="2">
    <location>
        <begin position="247"/>
        <end position="269"/>
    </location>
</feature>
<evidence type="ECO:0000313" key="4">
    <source>
        <dbReference type="Proteomes" id="UP000799424"/>
    </source>
</evidence>
<dbReference type="OrthoDB" id="5427664at2759"/>
<feature type="transmembrane region" description="Helical" evidence="2">
    <location>
        <begin position="316"/>
        <end position="337"/>
    </location>
</feature>
<feature type="transmembrane region" description="Helical" evidence="2">
    <location>
        <begin position="98"/>
        <end position="118"/>
    </location>
</feature>
<keyword evidence="2" id="KW-0472">Membrane</keyword>
<accession>A0A6A7AD59</accession>
<feature type="compositionally biased region" description="Polar residues" evidence="1">
    <location>
        <begin position="414"/>
        <end position="423"/>
    </location>
</feature>
<dbReference type="EMBL" id="MU006218">
    <property type="protein sequence ID" value="KAF2831251.1"/>
    <property type="molecule type" value="Genomic_DNA"/>
</dbReference>
<feature type="region of interest" description="Disordered" evidence="1">
    <location>
        <begin position="371"/>
        <end position="423"/>
    </location>
</feature>
<dbReference type="PANTHER" id="PTHR37577:SF1">
    <property type="entry name" value="INTEGRAL MEMBRANE PROTEIN"/>
    <property type="match status" value="1"/>
</dbReference>
<evidence type="ECO:0000256" key="2">
    <source>
        <dbReference type="SAM" id="Phobius"/>
    </source>
</evidence>
<proteinExistence type="predicted"/>
<evidence type="ECO:0000256" key="1">
    <source>
        <dbReference type="SAM" id="MobiDB-lite"/>
    </source>
</evidence>
<gene>
    <name evidence="3" type="ORF">CC86DRAFT_136900</name>
</gene>
<organism evidence="3 4">
    <name type="scientific">Ophiobolus disseminans</name>
    <dbReference type="NCBI Taxonomy" id="1469910"/>
    <lineage>
        <taxon>Eukaryota</taxon>
        <taxon>Fungi</taxon>
        <taxon>Dikarya</taxon>
        <taxon>Ascomycota</taxon>
        <taxon>Pezizomycotina</taxon>
        <taxon>Dothideomycetes</taxon>
        <taxon>Pleosporomycetidae</taxon>
        <taxon>Pleosporales</taxon>
        <taxon>Pleosporineae</taxon>
        <taxon>Phaeosphaeriaceae</taxon>
        <taxon>Ophiobolus</taxon>
    </lineage>
</organism>
<reference evidence="3" key="1">
    <citation type="journal article" date="2020" name="Stud. Mycol.">
        <title>101 Dothideomycetes genomes: a test case for predicting lifestyles and emergence of pathogens.</title>
        <authorList>
            <person name="Haridas S."/>
            <person name="Albert R."/>
            <person name="Binder M."/>
            <person name="Bloem J."/>
            <person name="Labutti K."/>
            <person name="Salamov A."/>
            <person name="Andreopoulos B."/>
            <person name="Baker S."/>
            <person name="Barry K."/>
            <person name="Bills G."/>
            <person name="Bluhm B."/>
            <person name="Cannon C."/>
            <person name="Castanera R."/>
            <person name="Culley D."/>
            <person name="Daum C."/>
            <person name="Ezra D."/>
            <person name="Gonzalez J."/>
            <person name="Henrissat B."/>
            <person name="Kuo A."/>
            <person name="Liang C."/>
            <person name="Lipzen A."/>
            <person name="Lutzoni F."/>
            <person name="Magnuson J."/>
            <person name="Mondo S."/>
            <person name="Nolan M."/>
            <person name="Ohm R."/>
            <person name="Pangilinan J."/>
            <person name="Park H.-J."/>
            <person name="Ramirez L."/>
            <person name="Alfaro M."/>
            <person name="Sun H."/>
            <person name="Tritt A."/>
            <person name="Yoshinaga Y."/>
            <person name="Zwiers L.-H."/>
            <person name="Turgeon B."/>
            <person name="Goodwin S."/>
            <person name="Spatafora J."/>
            <person name="Crous P."/>
            <person name="Grigoriev I."/>
        </authorList>
    </citation>
    <scope>NUCLEOTIDE SEQUENCE</scope>
    <source>
        <strain evidence="3">CBS 113818</strain>
    </source>
</reference>
<keyword evidence="4" id="KW-1185">Reference proteome</keyword>
<dbReference type="Proteomes" id="UP000799424">
    <property type="component" value="Unassembled WGS sequence"/>
</dbReference>
<keyword evidence="2" id="KW-1133">Transmembrane helix</keyword>